<organism evidence="3 4">
    <name type="scientific">Candidatus Jorgensenbacteria bacterium RIFCSPHIGHO2_02_FULL_45_20</name>
    <dbReference type="NCBI Taxonomy" id="1798470"/>
    <lineage>
        <taxon>Bacteria</taxon>
        <taxon>Candidatus Joergenseniibacteriota</taxon>
    </lineage>
</organism>
<keyword evidence="1" id="KW-1133">Transmembrane helix</keyword>
<dbReference type="AlphaFoldDB" id="A0A1F6BPP4"/>
<feature type="chain" id="PRO_5009523130" evidence="2">
    <location>
        <begin position="21"/>
        <end position="107"/>
    </location>
</feature>
<proteinExistence type="predicted"/>
<name>A0A1F6BPP4_9BACT</name>
<evidence type="ECO:0000256" key="2">
    <source>
        <dbReference type="SAM" id="SignalP"/>
    </source>
</evidence>
<gene>
    <name evidence="3" type="ORF">A3D55_02785</name>
</gene>
<accession>A0A1F6BPP4</accession>
<dbReference type="Proteomes" id="UP000178825">
    <property type="component" value="Unassembled WGS sequence"/>
</dbReference>
<evidence type="ECO:0000256" key="1">
    <source>
        <dbReference type="SAM" id="Phobius"/>
    </source>
</evidence>
<sequence>MKRMSAYSSLVLLLAPATVAAQGSSGSSINSPQKALELLDTIARWMYGGILALAVIFILLAAYNFLWSGGDTARVEKARNQLLYTAVAVGVAILTKSIIKLVEIVLK</sequence>
<protein>
    <submittedName>
        <fullName evidence="3">Uncharacterized protein</fullName>
    </submittedName>
</protein>
<keyword evidence="1" id="KW-0472">Membrane</keyword>
<dbReference type="EMBL" id="MFKJ01000011">
    <property type="protein sequence ID" value="OGG38900.1"/>
    <property type="molecule type" value="Genomic_DNA"/>
</dbReference>
<feature type="transmembrane region" description="Helical" evidence="1">
    <location>
        <begin position="45"/>
        <end position="70"/>
    </location>
</feature>
<feature type="signal peptide" evidence="2">
    <location>
        <begin position="1"/>
        <end position="20"/>
    </location>
</feature>
<evidence type="ECO:0000313" key="3">
    <source>
        <dbReference type="EMBL" id="OGG38900.1"/>
    </source>
</evidence>
<dbReference type="STRING" id="1798470.A3D55_02785"/>
<comment type="caution">
    <text evidence="3">The sequence shown here is derived from an EMBL/GenBank/DDBJ whole genome shotgun (WGS) entry which is preliminary data.</text>
</comment>
<evidence type="ECO:0000313" key="4">
    <source>
        <dbReference type="Proteomes" id="UP000178825"/>
    </source>
</evidence>
<feature type="transmembrane region" description="Helical" evidence="1">
    <location>
        <begin position="82"/>
        <end position="102"/>
    </location>
</feature>
<keyword evidence="2" id="KW-0732">Signal</keyword>
<reference evidence="3 4" key="1">
    <citation type="journal article" date="2016" name="Nat. Commun.">
        <title>Thousands of microbial genomes shed light on interconnected biogeochemical processes in an aquifer system.</title>
        <authorList>
            <person name="Anantharaman K."/>
            <person name="Brown C.T."/>
            <person name="Hug L.A."/>
            <person name="Sharon I."/>
            <person name="Castelle C.J."/>
            <person name="Probst A.J."/>
            <person name="Thomas B.C."/>
            <person name="Singh A."/>
            <person name="Wilkins M.J."/>
            <person name="Karaoz U."/>
            <person name="Brodie E.L."/>
            <person name="Williams K.H."/>
            <person name="Hubbard S.S."/>
            <person name="Banfield J.F."/>
        </authorList>
    </citation>
    <scope>NUCLEOTIDE SEQUENCE [LARGE SCALE GENOMIC DNA]</scope>
</reference>
<keyword evidence="1" id="KW-0812">Transmembrane</keyword>